<accession>A0AAD7WBY0</accession>
<reference evidence="2" key="1">
    <citation type="journal article" date="2023" name="Science">
        <title>Genome structures resolve the early diversification of teleost fishes.</title>
        <authorList>
            <person name="Parey E."/>
            <person name="Louis A."/>
            <person name="Montfort J."/>
            <person name="Bouchez O."/>
            <person name="Roques C."/>
            <person name="Iampietro C."/>
            <person name="Lluch J."/>
            <person name="Castinel A."/>
            <person name="Donnadieu C."/>
            <person name="Desvignes T."/>
            <person name="Floi Bucao C."/>
            <person name="Jouanno E."/>
            <person name="Wen M."/>
            <person name="Mejri S."/>
            <person name="Dirks R."/>
            <person name="Jansen H."/>
            <person name="Henkel C."/>
            <person name="Chen W.J."/>
            <person name="Zahm M."/>
            <person name="Cabau C."/>
            <person name="Klopp C."/>
            <person name="Thompson A.W."/>
            <person name="Robinson-Rechavi M."/>
            <person name="Braasch I."/>
            <person name="Lecointre G."/>
            <person name="Bobe J."/>
            <person name="Postlethwait J.H."/>
            <person name="Berthelot C."/>
            <person name="Roest Crollius H."/>
            <person name="Guiguen Y."/>
        </authorList>
    </citation>
    <scope>NUCLEOTIDE SEQUENCE</scope>
    <source>
        <strain evidence="2">NC1722</strain>
    </source>
</reference>
<feature type="region of interest" description="Disordered" evidence="1">
    <location>
        <begin position="1"/>
        <end position="39"/>
    </location>
</feature>
<protein>
    <submittedName>
        <fullName evidence="2">Uncharacterized protein</fullName>
    </submittedName>
</protein>
<evidence type="ECO:0000313" key="3">
    <source>
        <dbReference type="Proteomes" id="UP001221898"/>
    </source>
</evidence>
<dbReference type="Proteomes" id="UP001221898">
    <property type="component" value="Unassembled WGS sequence"/>
</dbReference>
<keyword evidence="3" id="KW-1185">Reference proteome</keyword>
<sequence>MKQYAQPPALSGKQARDKDPLPEERGTCPQRHTSQRAMEKCDTHVHLGRRFPGDARMTDEVFRTLSRGGSQQGLAPAR</sequence>
<evidence type="ECO:0000256" key="1">
    <source>
        <dbReference type="SAM" id="MobiDB-lite"/>
    </source>
</evidence>
<proteinExistence type="predicted"/>
<gene>
    <name evidence="2" type="ORF">AAFF_G00108680</name>
</gene>
<dbReference type="AlphaFoldDB" id="A0AAD7WBY0"/>
<dbReference type="EMBL" id="JAINUG010000171">
    <property type="protein sequence ID" value="KAJ8390299.1"/>
    <property type="molecule type" value="Genomic_DNA"/>
</dbReference>
<name>A0AAD7WBY0_9TELE</name>
<feature type="compositionally biased region" description="Basic and acidic residues" evidence="1">
    <location>
        <begin position="14"/>
        <end position="26"/>
    </location>
</feature>
<evidence type="ECO:0000313" key="2">
    <source>
        <dbReference type="EMBL" id="KAJ8390299.1"/>
    </source>
</evidence>
<organism evidence="2 3">
    <name type="scientific">Aldrovandia affinis</name>
    <dbReference type="NCBI Taxonomy" id="143900"/>
    <lineage>
        <taxon>Eukaryota</taxon>
        <taxon>Metazoa</taxon>
        <taxon>Chordata</taxon>
        <taxon>Craniata</taxon>
        <taxon>Vertebrata</taxon>
        <taxon>Euteleostomi</taxon>
        <taxon>Actinopterygii</taxon>
        <taxon>Neopterygii</taxon>
        <taxon>Teleostei</taxon>
        <taxon>Notacanthiformes</taxon>
        <taxon>Halosauridae</taxon>
        <taxon>Aldrovandia</taxon>
    </lineage>
</organism>
<comment type="caution">
    <text evidence="2">The sequence shown here is derived from an EMBL/GenBank/DDBJ whole genome shotgun (WGS) entry which is preliminary data.</text>
</comment>